<keyword evidence="2" id="KW-1185">Reference proteome</keyword>
<sequence length="101" mass="11977">MTVVWTRTAETSFNGIVDYLLELWTVEIATNFVDIVEHTVEQIIEHPEMFKVSEYDNQSRAALITKHTTMFYRVLDDQIEIEYFWGNFDNPDKIKDLLKSK</sequence>
<organism evidence="1 2">
    <name type="scientific">Meishania litoralis</name>
    <dbReference type="NCBI Taxonomy" id="3434685"/>
    <lineage>
        <taxon>Bacteria</taxon>
        <taxon>Pseudomonadati</taxon>
        <taxon>Bacteroidota</taxon>
        <taxon>Flavobacteriia</taxon>
        <taxon>Flavobacteriales</taxon>
        <taxon>Flavobacteriaceae</taxon>
        <taxon>Meishania</taxon>
    </lineage>
</organism>
<accession>A0ACC7LHA2</accession>
<proteinExistence type="predicted"/>
<name>A0ACC7LHA2_9FLAO</name>
<reference evidence="1" key="1">
    <citation type="submission" date="2024-09" db="EMBL/GenBank/DDBJ databases">
        <authorList>
            <person name="Liu J."/>
        </authorList>
    </citation>
    <scope>NUCLEOTIDE SEQUENCE</scope>
    <source>
        <strain evidence="1">NBU2967</strain>
    </source>
</reference>
<dbReference type="Proteomes" id="UP001595191">
    <property type="component" value="Unassembled WGS sequence"/>
</dbReference>
<dbReference type="EMBL" id="JBHFPV010000001">
    <property type="protein sequence ID" value="MFH6602813.1"/>
    <property type="molecule type" value="Genomic_DNA"/>
</dbReference>
<protein>
    <submittedName>
        <fullName evidence="1">Type II toxin-antitoxin system RelE/ParE family toxin</fullName>
    </submittedName>
</protein>
<evidence type="ECO:0000313" key="1">
    <source>
        <dbReference type="EMBL" id="MFH6602813.1"/>
    </source>
</evidence>
<evidence type="ECO:0000313" key="2">
    <source>
        <dbReference type="Proteomes" id="UP001595191"/>
    </source>
</evidence>
<comment type="caution">
    <text evidence="1">The sequence shown here is derived from an EMBL/GenBank/DDBJ whole genome shotgun (WGS) entry which is preliminary data.</text>
</comment>
<gene>
    <name evidence="1" type="ORF">ACEZ3G_04945</name>
</gene>